<keyword evidence="1" id="KW-1133">Transmembrane helix</keyword>
<protein>
    <submittedName>
        <fullName evidence="3">DJ-1/PfpI family protein</fullName>
    </submittedName>
</protein>
<dbReference type="PANTHER" id="PTHR43130:SF3">
    <property type="entry name" value="HTH-TYPE TRANSCRIPTIONAL REGULATOR RV1931C"/>
    <property type="match status" value="1"/>
</dbReference>
<proteinExistence type="predicted"/>
<accession>A0ABV6RWD9</accession>
<name>A0ABV6RWD9_9GAMM</name>
<sequence length="459" mass="47668">MLSVAAGVLVGAIVVGSVIGLGVLQTMAQSFATRAAADLQLPPADARPDSGDKLQVAVAFGVGGSVVADALAPYGVFAKSEKFNVFTVSSDGAPVGLSGGLTAVPDYSIADLRSNRAPEPDIVVVPAFADPAGAANAPVRKWIQEAHSAGATILGVCAGAQVLAAAGVLEGRTATSHFAELGSLSSNHPETTWVRGHRYVDDGRITTTAGVTSGIAASLHLVERFAGRAEAERIGQEVGAHEWQDFDDTTIPVNTIGPEDYPYLLGAAVPWFKPTYAVAITEASDEIDIAAAFEVYSGSSFATKLVPISTAPVVETHNGLTLLAATPADLEAHPDRVVVPGEDTPSLAPLKVWIEANSIPVFVSKHPSASESSFAPFLRDLADTTDAATARTLAKYIEYPVRDVTASAAFPGRLVVLTAAIVLLGAGAGIATWMIANPRTRLRKALRRARRGYETGERS</sequence>
<reference evidence="3 4" key="1">
    <citation type="submission" date="2024-09" db="EMBL/GenBank/DDBJ databases">
        <authorList>
            <person name="Sun Q."/>
            <person name="Mori K."/>
        </authorList>
    </citation>
    <scope>NUCLEOTIDE SEQUENCE [LARGE SCALE GENOMIC DNA]</scope>
    <source>
        <strain evidence="3 4">KCTC 23076</strain>
    </source>
</reference>
<feature type="domain" description="DJ-1/PfpI" evidence="2">
    <location>
        <begin position="69"/>
        <end position="223"/>
    </location>
</feature>
<dbReference type="SUPFAM" id="SSF52317">
    <property type="entry name" value="Class I glutamine amidotransferase-like"/>
    <property type="match status" value="1"/>
</dbReference>
<dbReference type="Proteomes" id="UP001589896">
    <property type="component" value="Unassembled WGS sequence"/>
</dbReference>
<keyword evidence="4" id="KW-1185">Reference proteome</keyword>
<keyword evidence="1" id="KW-0472">Membrane</keyword>
<gene>
    <name evidence="3" type="ORF">ACFFGH_26025</name>
</gene>
<dbReference type="Pfam" id="PF01965">
    <property type="entry name" value="DJ-1_PfpI"/>
    <property type="match status" value="1"/>
</dbReference>
<evidence type="ECO:0000259" key="2">
    <source>
        <dbReference type="Pfam" id="PF01965"/>
    </source>
</evidence>
<dbReference type="InterPro" id="IPR052158">
    <property type="entry name" value="INH-QAR"/>
</dbReference>
<evidence type="ECO:0000256" key="1">
    <source>
        <dbReference type="SAM" id="Phobius"/>
    </source>
</evidence>
<dbReference type="RefSeq" id="WP_386673795.1">
    <property type="nucleotide sequence ID" value="NZ_JBHLTG010000007.1"/>
</dbReference>
<dbReference type="EMBL" id="JBHLTG010000007">
    <property type="protein sequence ID" value="MFC0681304.1"/>
    <property type="molecule type" value="Genomic_DNA"/>
</dbReference>
<feature type="transmembrane region" description="Helical" evidence="1">
    <location>
        <begin position="414"/>
        <end position="436"/>
    </location>
</feature>
<dbReference type="InterPro" id="IPR002818">
    <property type="entry name" value="DJ-1/PfpI"/>
</dbReference>
<dbReference type="Gene3D" id="3.40.50.880">
    <property type="match status" value="1"/>
</dbReference>
<dbReference type="InterPro" id="IPR029062">
    <property type="entry name" value="Class_I_gatase-like"/>
</dbReference>
<dbReference type="PANTHER" id="PTHR43130">
    <property type="entry name" value="ARAC-FAMILY TRANSCRIPTIONAL REGULATOR"/>
    <property type="match status" value="1"/>
</dbReference>
<organism evidence="3 4">
    <name type="scientific">Lysobacter korlensis</name>
    <dbReference type="NCBI Taxonomy" id="553636"/>
    <lineage>
        <taxon>Bacteria</taxon>
        <taxon>Pseudomonadati</taxon>
        <taxon>Pseudomonadota</taxon>
        <taxon>Gammaproteobacteria</taxon>
        <taxon>Lysobacterales</taxon>
        <taxon>Lysobacteraceae</taxon>
        <taxon>Lysobacter</taxon>
    </lineage>
</organism>
<comment type="caution">
    <text evidence="3">The sequence shown here is derived from an EMBL/GenBank/DDBJ whole genome shotgun (WGS) entry which is preliminary data.</text>
</comment>
<evidence type="ECO:0000313" key="4">
    <source>
        <dbReference type="Proteomes" id="UP001589896"/>
    </source>
</evidence>
<keyword evidence="1" id="KW-0812">Transmembrane</keyword>
<evidence type="ECO:0000313" key="3">
    <source>
        <dbReference type="EMBL" id="MFC0681304.1"/>
    </source>
</evidence>